<proteinExistence type="predicted"/>
<organism evidence="1 2">
    <name type="scientific">Wuchereria bancrofti</name>
    <dbReference type="NCBI Taxonomy" id="6293"/>
    <lineage>
        <taxon>Eukaryota</taxon>
        <taxon>Metazoa</taxon>
        <taxon>Ecdysozoa</taxon>
        <taxon>Nematoda</taxon>
        <taxon>Chromadorea</taxon>
        <taxon>Rhabditida</taxon>
        <taxon>Spirurina</taxon>
        <taxon>Spiruromorpha</taxon>
        <taxon>Filarioidea</taxon>
        <taxon>Onchocercidae</taxon>
        <taxon>Wuchereria</taxon>
    </lineage>
</organism>
<dbReference type="EMBL" id="ADBV01001076">
    <property type="protein sequence ID" value="EJW85598.1"/>
    <property type="molecule type" value="Genomic_DNA"/>
</dbReference>
<comment type="caution">
    <text evidence="1">The sequence shown here is derived from an EMBL/GenBank/DDBJ whole genome shotgun (WGS) entry which is preliminary data.</text>
</comment>
<reference evidence="2" key="1">
    <citation type="submission" date="2012-08" db="EMBL/GenBank/DDBJ databases">
        <title>The Genome Sequence of Wuchereria bancrofti.</title>
        <authorList>
            <person name="Nutman T.B."/>
            <person name="Fink D.L."/>
            <person name="Russ C."/>
            <person name="Young S."/>
            <person name="Zeng Q."/>
            <person name="Koehrsen M."/>
            <person name="Alvarado L."/>
            <person name="Berlin A."/>
            <person name="Chapman S.B."/>
            <person name="Chen Z."/>
            <person name="Freedman E."/>
            <person name="Gellesch M."/>
            <person name="Goldberg J."/>
            <person name="Griggs A."/>
            <person name="Gujja S."/>
            <person name="Heilman E.R."/>
            <person name="Heiman D."/>
            <person name="Hepburn T."/>
            <person name="Howarth C."/>
            <person name="Jen D."/>
            <person name="Larson L."/>
            <person name="Lewis B."/>
            <person name="Mehta T."/>
            <person name="Park D."/>
            <person name="Pearson M."/>
            <person name="Roberts A."/>
            <person name="Saif S."/>
            <person name="Shea T."/>
            <person name="Shenoy N."/>
            <person name="Sisk P."/>
            <person name="Stolte C."/>
            <person name="Sykes S."/>
            <person name="Walk T."/>
            <person name="White J."/>
            <person name="Yandava C."/>
            <person name="Haas B."/>
            <person name="Henn M.R."/>
            <person name="Nusbaum C."/>
            <person name="Birren B."/>
        </authorList>
    </citation>
    <scope>NUCLEOTIDE SEQUENCE [LARGE SCALE GENOMIC DNA]</scope>
    <source>
        <strain evidence="2">NA</strain>
    </source>
</reference>
<sequence>MGPSNMASCQDALVNLPTGTDVADGTDQMGLSPLSFEFFEIFLRHNATYPLRRLGSLLHPLLVDYTLPHSCHSLL</sequence>
<dbReference type="AlphaFoldDB" id="J9ETV9"/>
<gene>
    <name evidence="1" type="ORF">WUBG_03492</name>
</gene>
<evidence type="ECO:0000313" key="1">
    <source>
        <dbReference type="EMBL" id="EJW85598.1"/>
    </source>
</evidence>
<name>J9ETV9_WUCBA</name>
<dbReference type="Proteomes" id="UP000004810">
    <property type="component" value="Unassembled WGS sequence"/>
</dbReference>
<evidence type="ECO:0000313" key="2">
    <source>
        <dbReference type="Proteomes" id="UP000004810"/>
    </source>
</evidence>
<feature type="non-terminal residue" evidence="1">
    <location>
        <position position="75"/>
    </location>
</feature>
<accession>J9ETV9</accession>
<protein>
    <submittedName>
        <fullName evidence="1">Uncharacterized protein</fullName>
    </submittedName>
</protein>